<dbReference type="PRINTS" id="PR00455">
    <property type="entry name" value="HTHTETR"/>
</dbReference>
<gene>
    <name evidence="6" type="ORF">D8S82_33375</name>
</gene>
<dbReference type="EMBL" id="VIFX01000118">
    <property type="protein sequence ID" value="TQR82198.1"/>
    <property type="molecule type" value="Genomic_DNA"/>
</dbReference>
<dbReference type="PANTHER" id="PTHR30055">
    <property type="entry name" value="HTH-TYPE TRANSCRIPTIONAL REGULATOR RUTR"/>
    <property type="match status" value="1"/>
</dbReference>
<dbReference type="GO" id="GO:0000976">
    <property type="term" value="F:transcription cis-regulatory region binding"/>
    <property type="evidence" value="ECO:0007669"/>
    <property type="project" value="TreeGrafter"/>
</dbReference>
<keyword evidence="3" id="KW-0804">Transcription</keyword>
<dbReference type="AlphaFoldDB" id="A0A544VQB8"/>
<dbReference type="Gene3D" id="1.10.357.10">
    <property type="entry name" value="Tetracycline Repressor, domain 2"/>
    <property type="match status" value="1"/>
</dbReference>
<evidence type="ECO:0000256" key="3">
    <source>
        <dbReference type="ARBA" id="ARBA00023163"/>
    </source>
</evidence>
<dbReference type="InterPro" id="IPR001647">
    <property type="entry name" value="HTH_TetR"/>
</dbReference>
<comment type="caution">
    <text evidence="6">The sequence shown here is derived from an EMBL/GenBank/DDBJ whole genome shotgun (WGS) entry which is preliminary data.</text>
</comment>
<evidence type="ECO:0000256" key="1">
    <source>
        <dbReference type="ARBA" id="ARBA00023015"/>
    </source>
</evidence>
<evidence type="ECO:0000313" key="6">
    <source>
        <dbReference type="EMBL" id="TQR82198.1"/>
    </source>
</evidence>
<dbReference type="PROSITE" id="PS50977">
    <property type="entry name" value="HTH_TETR_2"/>
    <property type="match status" value="1"/>
</dbReference>
<proteinExistence type="predicted"/>
<evidence type="ECO:0000313" key="7">
    <source>
        <dbReference type="Proteomes" id="UP000315759"/>
    </source>
</evidence>
<sequence length="100" mass="11221">MSSHETTGRPLRSDAVRNRQRILEAARELFAERGLKPNLNDVAHHAGVGVGTVYRRFATKDDLILAIFEDGLEQLIALAGEALLIDDPWDGFVWFLNQMC</sequence>
<dbReference type="InterPro" id="IPR050109">
    <property type="entry name" value="HTH-type_TetR-like_transc_reg"/>
</dbReference>
<dbReference type="Pfam" id="PF00440">
    <property type="entry name" value="TetR_N"/>
    <property type="match status" value="1"/>
</dbReference>
<dbReference type="GO" id="GO:0003700">
    <property type="term" value="F:DNA-binding transcription factor activity"/>
    <property type="evidence" value="ECO:0007669"/>
    <property type="project" value="TreeGrafter"/>
</dbReference>
<feature type="non-terminal residue" evidence="6">
    <location>
        <position position="100"/>
    </location>
</feature>
<accession>A0A544VQB8</accession>
<keyword evidence="2 4" id="KW-0238">DNA-binding</keyword>
<dbReference type="InterPro" id="IPR009057">
    <property type="entry name" value="Homeodomain-like_sf"/>
</dbReference>
<evidence type="ECO:0000256" key="4">
    <source>
        <dbReference type="PROSITE-ProRule" id="PRU00335"/>
    </source>
</evidence>
<evidence type="ECO:0000256" key="2">
    <source>
        <dbReference type="ARBA" id="ARBA00023125"/>
    </source>
</evidence>
<keyword evidence="7" id="KW-1185">Reference proteome</keyword>
<dbReference type="RefSeq" id="WP_142556164.1">
    <property type="nucleotide sequence ID" value="NZ_VIFX01000118.1"/>
</dbReference>
<dbReference type="Proteomes" id="UP000315759">
    <property type="component" value="Unassembled WGS sequence"/>
</dbReference>
<keyword evidence="1" id="KW-0805">Transcription regulation</keyword>
<dbReference type="PANTHER" id="PTHR30055:SF234">
    <property type="entry name" value="HTH-TYPE TRANSCRIPTIONAL REGULATOR BETI"/>
    <property type="match status" value="1"/>
</dbReference>
<name>A0A544VQB8_9MYCO</name>
<dbReference type="SUPFAM" id="SSF46689">
    <property type="entry name" value="Homeodomain-like"/>
    <property type="match status" value="1"/>
</dbReference>
<protein>
    <submittedName>
        <fullName evidence="6">Helix-turn-helix transcriptional regulator</fullName>
    </submittedName>
</protein>
<feature type="domain" description="HTH tetR-type" evidence="5">
    <location>
        <begin position="16"/>
        <end position="75"/>
    </location>
</feature>
<feature type="DNA-binding region" description="H-T-H motif" evidence="4">
    <location>
        <begin position="38"/>
        <end position="57"/>
    </location>
</feature>
<reference evidence="6 7" key="1">
    <citation type="submission" date="2018-10" db="EMBL/GenBank/DDBJ databases">
        <title>Draft genome of Mycobacterium hodleri strain B.</title>
        <authorList>
            <person name="Amande T.J."/>
            <person name="Mcgenity T.J."/>
        </authorList>
    </citation>
    <scope>NUCLEOTIDE SEQUENCE [LARGE SCALE GENOMIC DNA]</scope>
    <source>
        <strain evidence="6 7">B</strain>
    </source>
</reference>
<evidence type="ECO:0000259" key="5">
    <source>
        <dbReference type="PROSITE" id="PS50977"/>
    </source>
</evidence>
<organism evidence="6 7">
    <name type="scientific">Mycolicibacterium hodleri</name>
    <dbReference type="NCBI Taxonomy" id="49897"/>
    <lineage>
        <taxon>Bacteria</taxon>
        <taxon>Bacillati</taxon>
        <taxon>Actinomycetota</taxon>
        <taxon>Actinomycetes</taxon>
        <taxon>Mycobacteriales</taxon>
        <taxon>Mycobacteriaceae</taxon>
        <taxon>Mycolicibacterium</taxon>
    </lineage>
</organism>